<dbReference type="PROSITE" id="PS00455">
    <property type="entry name" value="AMP_BINDING"/>
    <property type="match status" value="1"/>
</dbReference>
<dbReference type="Pfam" id="PF13193">
    <property type="entry name" value="AMP-binding_C"/>
    <property type="match status" value="1"/>
</dbReference>
<dbReference type="SUPFAM" id="SSF56801">
    <property type="entry name" value="Acetyl-CoA synthetase-like"/>
    <property type="match status" value="1"/>
</dbReference>
<evidence type="ECO:0000259" key="1">
    <source>
        <dbReference type="Pfam" id="PF00501"/>
    </source>
</evidence>
<keyword evidence="4" id="KW-1185">Reference proteome</keyword>
<organism evidence="3 4">
    <name type="scientific">Nesterenkonia flava</name>
    <dbReference type="NCBI Taxonomy" id="469799"/>
    <lineage>
        <taxon>Bacteria</taxon>
        <taxon>Bacillati</taxon>
        <taxon>Actinomycetota</taxon>
        <taxon>Actinomycetes</taxon>
        <taxon>Micrococcales</taxon>
        <taxon>Micrococcaceae</taxon>
        <taxon>Nesterenkonia</taxon>
    </lineage>
</organism>
<sequence length="547" mass="59293">MHENHANVWQGIAERRPELPAVVAGTRHYDYRTFDEQAGRVAAYFAAQGIGAGDTVGFYLHNTAEFLIAFYACLKLEATPAPMNYRYRAAEIAELVDVAAPRAFLYRASSRAKVRAAQHLLGERGPQLWLEIDDGEYAKAPQEPGPEGALSFEALLQEQPEPLPHRHLSKDAELYIFTGGTTGRPKAVVWGLGDLMDIQETSTYTPLGLTPPQTLEQAVDIATDPRTPVVRTLPLAPFIHATALFMSANTLNVGGTVVVNPNPSLDADAAADLAVKHQVTQLVVAGDAVALPIAEALERHPERERLAVNSVMSSGMRFGDETKARLHRLRSLTVMDILASSEGGPFAMAITGSEDDLPARFRLTADAVVLDDSLRQVQTEVGAKGILAFRGALPKGYLNDPEKSRDTYPVIDGVRHARPGDYVQVLDDGYIEFLGRGSAVINTGGEKVFPAEVEEVLLEFDGVHDAVVFGLPDQRLGERVSAVVAVDEGASVTPEALQEWVGSRLAGYKKPRTIVVRDSLERTPAGKLNMRRVKETASRAVHGETAS</sequence>
<dbReference type="InterPro" id="IPR042099">
    <property type="entry name" value="ANL_N_sf"/>
</dbReference>
<comment type="caution">
    <text evidence="3">The sequence shown here is derived from an EMBL/GenBank/DDBJ whole genome shotgun (WGS) entry which is preliminary data.</text>
</comment>
<dbReference type="Gene3D" id="3.30.300.30">
    <property type="match status" value="1"/>
</dbReference>
<dbReference type="InterPro" id="IPR020845">
    <property type="entry name" value="AMP-binding_CS"/>
</dbReference>
<feature type="domain" description="AMP-dependent synthetase/ligase" evidence="1">
    <location>
        <begin position="13"/>
        <end position="397"/>
    </location>
</feature>
<evidence type="ECO:0000259" key="2">
    <source>
        <dbReference type="Pfam" id="PF13193"/>
    </source>
</evidence>
<feature type="domain" description="AMP-binding enzyme C-terminal" evidence="2">
    <location>
        <begin position="452"/>
        <end position="527"/>
    </location>
</feature>
<dbReference type="InterPro" id="IPR050237">
    <property type="entry name" value="ATP-dep_AMP-bd_enzyme"/>
</dbReference>
<accession>A0ABU1FPG7</accession>
<evidence type="ECO:0000313" key="3">
    <source>
        <dbReference type="EMBL" id="MDR5710535.1"/>
    </source>
</evidence>
<dbReference type="Proteomes" id="UP001260872">
    <property type="component" value="Unassembled WGS sequence"/>
</dbReference>
<reference evidence="4" key="1">
    <citation type="submission" date="2023-07" db="EMBL/GenBank/DDBJ databases">
        <title>Description of three actinobacteria isolated from air of manufacturing shop in a pharmaceutical factory.</title>
        <authorList>
            <person name="Zhang D.-F."/>
        </authorList>
    </citation>
    <scope>NUCLEOTIDE SEQUENCE [LARGE SCALE GENOMIC DNA]</scope>
    <source>
        <strain evidence="4">CCTCC AB 207010</strain>
    </source>
</reference>
<evidence type="ECO:0000313" key="4">
    <source>
        <dbReference type="Proteomes" id="UP001260872"/>
    </source>
</evidence>
<dbReference type="RefSeq" id="WP_310535905.1">
    <property type="nucleotide sequence ID" value="NZ_BAAAOC010000008.1"/>
</dbReference>
<gene>
    <name evidence="3" type="ORF">RH857_00060</name>
</gene>
<dbReference type="EMBL" id="JAVKGT010000001">
    <property type="protein sequence ID" value="MDR5710535.1"/>
    <property type="molecule type" value="Genomic_DNA"/>
</dbReference>
<proteinExistence type="predicted"/>
<dbReference type="PANTHER" id="PTHR43767">
    <property type="entry name" value="LONG-CHAIN-FATTY-ACID--COA LIGASE"/>
    <property type="match status" value="1"/>
</dbReference>
<protein>
    <submittedName>
        <fullName evidence="3">AMP-binding protein</fullName>
    </submittedName>
</protein>
<dbReference type="Pfam" id="PF00501">
    <property type="entry name" value="AMP-binding"/>
    <property type="match status" value="1"/>
</dbReference>
<dbReference type="InterPro" id="IPR000873">
    <property type="entry name" value="AMP-dep_synth/lig_dom"/>
</dbReference>
<dbReference type="PANTHER" id="PTHR43767:SF1">
    <property type="entry name" value="NONRIBOSOMAL PEPTIDE SYNTHASE PES1 (EUROFUNG)-RELATED"/>
    <property type="match status" value="1"/>
</dbReference>
<name>A0ABU1FPG7_9MICC</name>
<dbReference type="InterPro" id="IPR025110">
    <property type="entry name" value="AMP-bd_C"/>
</dbReference>
<dbReference type="InterPro" id="IPR045851">
    <property type="entry name" value="AMP-bd_C_sf"/>
</dbReference>
<dbReference type="Gene3D" id="3.40.50.12780">
    <property type="entry name" value="N-terminal domain of ligase-like"/>
    <property type="match status" value="1"/>
</dbReference>